<organism evidence="2 3">
    <name type="scientific">Bilophila wadsworthia (strain 3_1_6)</name>
    <dbReference type="NCBI Taxonomy" id="563192"/>
    <lineage>
        <taxon>Bacteria</taxon>
        <taxon>Pseudomonadati</taxon>
        <taxon>Thermodesulfobacteriota</taxon>
        <taxon>Desulfovibrionia</taxon>
        <taxon>Desulfovibrionales</taxon>
        <taxon>Desulfovibrionaceae</taxon>
        <taxon>Bilophila</taxon>
    </lineage>
</organism>
<sequence length="147" mass="16261">MSEIESCITSFVDGRVRLRHPSLKRAEDAEQVRGFLASLPGILRVTVNSRTGSLLLEYDPDQISREDLLALAGQWADFASAQDEAAAPRKRRFDRARAIRFTNRGMLATLGASLAFGLAGRERGHVVAGGLFLLFNLAHLYTYRKAL</sequence>
<dbReference type="Gene3D" id="3.30.70.100">
    <property type="match status" value="1"/>
</dbReference>
<keyword evidence="1" id="KW-0472">Membrane</keyword>
<dbReference type="SUPFAM" id="SSF55008">
    <property type="entry name" value="HMA, heavy metal-associated domain"/>
    <property type="match status" value="1"/>
</dbReference>
<dbReference type="InterPro" id="IPR036163">
    <property type="entry name" value="HMA_dom_sf"/>
</dbReference>
<dbReference type="STRING" id="563192.HMPREF0179_03226"/>
<feature type="transmembrane region" description="Helical" evidence="1">
    <location>
        <begin position="101"/>
        <end position="119"/>
    </location>
</feature>
<dbReference type="Proteomes" id="UP000006034">
    <property type="component" value="Unassembled WGS sequence"/>
</dbReference>
<name>E5YAK5_BILW3</name>
<protein>
    <recommendedName>
        <fullName evidence="4">HMA domain-containing protein</fullName>
    </recommendedName>
</protein>
<evidence type="ECO:0000256" key="1">
    <source>
        <dbReference type="SAM" id="Phobius"/>
    </source>
</evidence>
<reference evidence="2 3" key="2">
    <citation type="submission" date="2013-04" db="EMBL/GenBank/DDBJ databases">
        <title>The Genome Sequence of Bilophila wadsworthia 3_1_6.</title>
        <authorList>
            <consortium name="The Broad Institute Genomics Platform"/>
            <person name="Earl A."/>
            <person name="Ward D."/>
            <person name="Feldgarden M."/>
            <person name="Gevers D."/>
            <person name="Sibley C."/>
            <person name="Strauss J."/>
            <person name="Allen-Vercoe E."/>
            <person name="Walker B."/>
            <person name="Young S."/>
            <person name="Zeng Q."/>
            <person name="Gargeya S."/>
            <person name="Fitzgerald M."/>
            <person name="Haas B."/>
            <person name="Abouelleil A."/>
            <person name="Allen A.W."/>
            <person name="Alvarado L."/>
            <person name="Arachchi H.M."/>
            <person name="Berlin A.M."/>
            <person name="Chapman S.B."/>
            <person name="Gainer-Dewar J."/>
            <person name="Goldberg J."/>
            <person name="Griggs A."/>
            <person name="Gujja S."/>
            <person name="Hansen M."/>
            <person name="Howarth C."/>
            <person name="Imamovic A."/>
            <person name="Ireland A."/>
            <person name="Larimer J."/>
            <person name="McCowan C."/>
            <person name="Murphy C."/>
            <person name="Pearson M."/>
            <person name="Poon T.W."/>
            <person name="Priest M."/>
            <person name="Roberts A."/>
            <person name="Saif S."/>
            <person name="Shea T."/>
            <person name="Sisk P."/>
            <person name="Sykes S."/>
            <person name="Wortman J."/>
            <person name="Nusbaum C."/>
            <person name="Birren B."/>
        </authorList>
    </citation>
    <scope>NUCLEOTIDE SEQUENCE [LARGE SCALE GENOMIC DNA]</scope>
    <source>
        <strain evidence="2 3">3_1_6</strain>
    </source>
</reference>
<dbReference type="Pfam" id="PF19991">
    <property type="entry name" value="HMA_2"/>
    <property type="match status" value="1"/>
</dbReference>
<evidence type="ECO:0008006" key="4">
    <source>
        <dbReference type="Google" id="ProtNLM"/>
    </source>
</evidence>
<evidence type="ECO:0000313" key="2">
    <source>
        <dbReference type="EMBL" id="EFV43017.1"/>
    </source>
</evidence>
<comment type="caution">
    <text evidence="2">The sequence shown here is derived from an EMBL/GenBank/DDBJ whole genome shotgun (WGS) entry which is preliminary data.</text>
</comment>
<dbReference type="eggNOG" id="ENOG5032T53">
    <property type="taxonomic scope" value="Bacteria"/>
</dbReference>
<dbReference type="EMBL" id="ADCP02000001">
    <property type="protein sequence ID" value="EFV43017.1"/>
    <property type="molecule type" value="Genomic_DNA"/>
</dbReference>
<reference evidence="2 3" key="1">
    <citation type="submission" date="2010-10" db="EMBL/GenBank/DDBJ databases">
        <authorList>
            <consortium name="The Broad Institute Genome Sequencing Platform"/>
            <person name="Ward D."/>
            <person name="Earl A."/>
            <person name="Feldgarden M."/>
            <person name="Young S.K."/>
            <person name="Gargeya S."/>
            <person name="Zeng Q."/>
            <person name="Alvarado L."/>
            <person name="Berlin A."/>
            <person name="Bochicchio J."/>
            <person name="Chapman S.B."/>
            <person name="Chen Z."/>
            <person name="Freedman E."/>
            <person name="Gellesch M."/>
            <person name="Goldberg J."/>
            <person name="Griggs A."/>
            <person name="Gujja S."/>
            <person name="Heilman E."/>
            <person name="Heiman D."/>
            <person name="Howarth C."/>
            <person name="Mehta T."/>
            <person name="Neiman D."/>
            <person name="Pearson M."/>
            <person name="Roberts A."/>
            <person name="Saif S."/>
            <person name="Shea T."/>
            <person name="Shenoy N."/>
            <person name="Sisk P."/>
            <person name="Stolte C."/>
            <person name="Sykes S."/>
            <person name="White J."/>
            <person name="Yandava C."/>
            <person name="Allen-Vercoe E."/>
            <person name="Sibley C."/>
            <person name="Ambrose C.E."/>
            <person name="Strauss J."/>
            <person name="Daigneault M."/>
            <person name="Haas B."/>
            <person name="Nusbaum C."/>
            <person name="Birren B."/>
        </authorList>
    </citation>
    <scope>NUCLEOTIDE SEQUENCE [LARGE SCALE GENOMIC DNA]</scope>
    <source>
        <strain evidence="2 3">3_1_6</strain>
    </source>
</reference>
<gene>
    <name evidence="2" type="ORF">HMPREF0179_03226</name>
</gene>
<keyword evidence="1" id="KW-0812">Transmembrane</keyword>
<feature type="transmembrane region" description="Helical" evidence="1">
    <location>
        <begin position="125"/>
        <end position="143"/>
    </location>
</feature>
<dbReference type="OrthoDB" id="5397694at2"/>
<dbReference type="HOGENOM" id="CLU_149217_0_0_7"/>
<keyword evidence="1" id="KW-1133">Transmembrane helix</keyword>
<dbReference type="GO" id="GO:0046872">
    <property type="term" value="F:metal ion binding"/>
    <property type="evidence" value="ECO:0007669"/>
    <property type="project" value="InterPro"/>
</dbReference>
<accession>E5YAK5</accession>
<dbReference type="AlphaFoldDB" id="E5YAK5"/>
<evidence type="ECO:0000313" key="3">
    <source>
        <dbReference type="Proteomes" id="UP000006034"/>
    </source>
</evidence>
<keyword evidence="3" id="KW-1185">Reference proteome</keyword>
<proteinExistence type="predicted"/>
<dbReference type="GeneID" id="78084319"/>
<dbReference type="RefSeq" id="WP_005029805.1">
    <property type="nucleotide sequence ID" value="NZ_KE150238.1"/>
</dbReference>